<dbReference type="AlphaFoldDB" id="A0A7R9BEB0"/>
<evidence type="ECO:0000313" key="3">
    <source>
        <dbReference type="Proteomes" id="UP000678499"/>
    </source>
</evidence>
<feature type="signal peptide" evidence="1">
    <location>
        <begin position="1"/>
        <end position="25"/>
    </location>
</feature>
<accession>A0A7R9BEB0</accession>
<organism evidence="2">
    <name type="scientific">Notodromas monacha</name>
    <dbReference type="NCBI Taxonomy" id="399045"/>
    <lineage>
        <taxon>Eukaryota</taxon>
        <taxon>Metazoa</taxon>
        <taxon>Ecdysozoa</taxon>
        <taxon>Arthropoda</taxon>
        <taxon>Crustacea</taxon>
        <taxon>Oligostraca</taxon>
        <taxon>Ostracoda</taxon>
        <taxon>Podocopa</taxon>
        <taxon>Podocopida</taxon>
        <taxon>Cypridocopina</taxon>
        <taxon>Cypridoidea</taxon>
        <taxon>Cyprididae</taxon>
        <taxon>Notodromas</taxon>
    </lineage>
</organism>
<gene>
    <name evidence="2" type="ORF">NMOB1V02_LOCUS1481</name>
</gene>
<reference evidence="2" key="1">
    <citation type="submission" date="2020-11" db="EMBL/GenBank/DDBJ databases">
        <authorList>
            <person name="Tran Van P."/>
        </authorList>
    </citation>
    <scope>NUCLEOTIDE SEQUENCE</scope>
</reference>
<protein>
    <submittedName>
        <fullName evidence="2">Uncharacterized protein</fullName>
    </submittedName>
</protein>
<keyword evidence="3" id="KW-1185">Reference proteome</keyword>
<sequence>MLIMDLSGGAVISALFLCMIPSAFSSTLASECQSMLIFAREASTGEFFQNFEKIMSCALLEQQRASARQARGNLPFQFPDKRCNFPCSTTFKDVFLVQIPACASYDIQCCVCIVGTTFKTIFPEGSGILSTYYQQFQVQLNEIIASFFSNV</sequence>
<dbReference type="EMBL" id="OA882184">
    <property type="protein sequence ID" value="CAD7273603.1"/>
    <property type="molecule type" value="Genomic_DNA"/>
</dbReference>
<name>A0A7R9BEB0_9CRUS</name>
<feature type="chain" id="PRO_5036209972" evidence="1">
    <location>
        <begin position="26"/>
        <end position="151"/>
    </location>
</feature>
<evidence type="ECO:0000256" key="1">
    <source>
        <dbReference type="SAM" id="SignalP"/>
    </source>
</evidence>
<dbReference type="EMBL" id="CAJPEX010000147">
    <property type="protein sequence ID" value="CAG0913755.1"/>
    <property type="molecule type" value="Genomic_DNA"/>
</dbReference>
<evidence type="ECO:0000313" key="2">
    <source>
        <dbReference type="EMBL" id="CAD7273603.1"/>
    </source>
</evidence>
<proteinExistence type="predicted"/>
<keyword evidence="1" id="KW-0732">Signal</keyword>
<dbReference type="Proteomes" id="UP000678499">
    <property type="component" value="Unassembled WGS sequence"/>
</dbReference>